<dbReference type="CDD" id="cd13399">
    <property type="entry name" value="Slt35-like"/>
    <property type="match status" value="1"/>
</dbReference>
<dbReference type="InterPro" id="IPR043426">
    <property type="entry name" value="MltB-like"/>
</dbReference>
<dbReference type="Proteomes" id="UP000035648">
    <property type="component" value="Chromosome"/>
</dbReference>
<dbReference type="InterPro" id="IPR031304">
    <property type="entry name" value="SLT_2"/>
</dbReference>
<dbReference type="PANTHER" id="PTHR30163:SF8">
    <property type="entry name" value="LYTIC MUREIN TRANSGLYCOSYLASE"/>
    <property type="match status" value="1"/>
</dbReference>
<dbReference type="GO" id="GO:0009253">
    <property type="term" value="P:peptidoglycan catabolic process"/>
    <property type="evidence" value="ECO:0007669"/>
    <property type="project" value="TreeGrafter"/>
</dbReference>
<organism evidence="2 3">
    <name type="scientific">Berkelbacteria bacterium GW2011_GWE1_39_12</name>
    <dbReference type="NCBI Taxonomy" id="1618337"/>
    <lineage>
        <taxon>Bacteria</taxon>
        <taxon>Candidatus Berkelbacteria</taxon>
    </lineage>
</organism>
<accession>A0A0G4B5Y1</accession>
<dbReference type="AlphaFoldDB" id="A0A0G4B5Y1"/>
<dbReference type="KEGG" id="bbgw:UT28_C0001G1034"/>
<name>A0A0G4B5Y1_9BACT</name>
<proteinExistence type="predicted"/>
<sequence length="247" mass="26826">MFHMTFKELSLNSSLANVQDSLISLVYRIKNYSNLSVITMSGKLLVVTAAFAVFPLTPIVPNEPKAYQTNLKWDANNPLSIVSNKNKVALEIGDSEFDKQEKAKTVAQAKVQAVAKKTVAKASVHNDPSDFRIVYMAAAKQFGIPWQLIEAVHQVESGKSGSTTTRSGAGAQGPMQFMPGTWRAYGVDGNGDGVADATDVVDAIYGAAHYLARSGADEGRIDDALFNYNHAQWYVTKVKTIAYEIGM</sequence>
<evidence type="ECO:0000313" key="2">
    <source>
        <dbReference type="EMBL" id="AKM82808.1"/>
    </source>
</evidence>
<dbReference type="Gene3D" id="1.10.530.10">
    <property type="match status" value="1"/>
</dbReference>
<dbReference type="GO" id="GO:0008933">
    <property type="term" value="F:peptidoglycan lytic transglycosylase activity"/>
    <property type="evidence" value="ECO:0007669"/>
    <property type="project" value="TreeGrafter"/>
</dbReference>
<evidence type="ECO:0000259" key="1">
    <source>
        <dbReference type="Pfam" id="PF13406"/>
    </source>
</evidence>
<dbReference type="Pfam" id="PF13406">
    <property type="entry name" value="SLT_2"/>
    <property type="match status" value="1"/>
</dbReference>
<dbReference type="InterPro" id="IPR023346">
    <property type="entry name" value="Lysozyme-like_dom_sf"/>
</dbReference>
<feature type="domain" description="Transglycosylase SLT" evidence="1">
    <location>
        <begin position="147"/>
        <end position="219"/>
    </location>
</feature>
<protein>
    <submittedName>
        <fullName evidence="2">Lytic transglycosylase</fullName>
    </submittedName>
</protein>
<reference evidence="2 3" key="1">
    <citation type="journal article" date="2015" name="Nature">
        <title>rRNA introns, odd ribosomes, and small enigmatic genomes across a large radiation of phyla.</title>
        <authorList>
            <person name="Brown C.T."/>
            <person name="Hug L.A."/>
            <person name="Thomas B.C."/>
            <person name="Sharon I."/>
            <person name="Castelle C.J."/>
            <person name="Singh A."/>
            <person name="Wilkins M.J."/>
            <person name="Williams K.H."/>
            <person name="Banfield J.F."/>
        </authorList>
    </citation>
    <scope>NUCLEOTIDE SEQUENCE [LARGE SCALE GENOMIC DNA]</scope>
</reference>
<dbReference type="SUPFAM" id="SSF53955">
    <property type="entry name" value="Lysozyme-like"/>
    <property type="match status" value="1"/>
</dbReference>
<evidence type="ECO:0000313" key="3">
    <source>
        <dbReference type="Proteomes" id="UP000035648"/>
    </source>
</evidence>
<dbReference type="EMBL" id="CP011213">
    <property type="protein sequence ID" value="AKM82808.1"/>
    <property type="molecule type" value="Genomic_DNA"/>
</dbReference>
<dbReference type="STRING" id="1618337.UT28_C0001G1034"/>
<dbReference type="PANTHER" id="PTHR30163">
    <property type="entry name" value="MEMBRANE-BOUND LYTIC MUREIN TRANSGLYCOSYLASE B"/>
    <property type="match status" value="1"/>
</dbReference>
<gene>
    <name evidence="2" type="ORF">UT28_C0001G1034</name>
</gene>